<dbReference type="OrthoDB" id="10276480at2759"/>
<accession>A0A5B0PAK6</accession>
<feature type="transmembrane region" description="Helical" evidence="2">
    <location>
        <begin position="450"/>
        <end position="470"/>
    </location>
</feature>
<evidence type="ECO:0000313" key="4">
    <source>
        <dbReference type="EMBL" id="KAA1125630.1"/>
    </source>
</evidence>
<feature type="compositionally biased region" description="Low complexity" evidence="1">
    <location>
        <begin position="41"/>
        <end position="53"/>
    </location>
</feature>
<dbReference type="EMBL" id="VDEP01000176">
    <property type="protein sequence ID" value="KAA1125630.1"/>
    <property type="molecule type" value="Genomic_DNA"/>
</dbReference>
<evidence type="ECO:0000256" key="2">
    <source>
        <dbReference type="SAM" id="Phobius"/>
    </source>
</evidence>
<evidence type="ECO:0000313" key="3">
    <source>
        <dbReference type="EMBL" id="KAA1098361.1"/>
    </source>
</evidence>
<keyword evidence="2" id="KW-1133">Transmembrane helix</keyword>
<comment type="caution">
    <text evidence="3">The sequence shown here is derived from an EMBL/GenBank/DDBJ whole genome shotgun (WGS) entry which is preliminary data.</text>
</comment>
<dbReference type="AlphaFoldDB" id="A0A5B0PAK6"/>
<feature type="region of interest" description="Disordered" evidence="1">
    <location>
        <begin position="32"/>
        <end position="54"/>
    </location>
</feature>
<proteinExistence type="predicted"/>
<evidence type="ECO:0000313" key="5">
    <source>
        <dbReference type="Proteomes" id="UP000324748"/>
    </source>
</evidence>
<dbReference type="Proteomes" id="UP000325313">
    <property type="component" value="Unassembled WGS sequence"/>
</dbReference>
<evidence type="ECO:0000313" key="6">
    <source>
        <dbReference type="Proteomes" id="UP000325313"/>
    </source>
</evidence>
<keyword evidence="2" id="KW-0472">Membrane</keyword>
<protein>
    <submittedName>
        <fullName evidence="3">Uncharacterized protein</fullName>
    </submittedName>
</protein>
<dbReference type="EMBL" id="VSWC01000066">
    <property type="protein sequence ID" value="KAA1098361.1"/>
    <property type="molecule type" value="Genomic_DNA"/>
</dbReference>
<keyword evidence="2" id="KW-0812">Transmembrane</keyword>
<evidence type="ECO:0000256" key="1">
    <source>
        <dbReference type="SAM" id="MobiDB-lite"/>
    </source>
</evidence>
<gene>
    <name evidence="3" type="ORF">PGT21_034121</name>
    <name evidence="4" type="ORF">PGTUg99_014231</name>
</gene>
<reference evidence="5 6" key="1">
    <citation type="submission" date="2019-05" db="EMBL/GenBank/DDBJ databases">
        <title>Emergence of the Ug99 lineage of the wheat stem rust pathogen through somatic hybridization.</title>
        <authorList>
            <person name="Li F."/>
            <person name="Upadhyaya N.M."/>
            <person name="Sperschneider J."/>
            <person name="Matny O."/>
            <person name="Nguyen-Phuc H."/>
            <person name="Mago R."/>
            <person name="Raley C."/>
            <person name="Miller M.E."/>
            <person name="Silverstein K.A.T."/>
            <person name="Henningsen E."/>
            <person name="Hirsch C.D."/>
            <person name="Visser B."/>
            <person name="Pretorius Z.A."/>
            <person name="Steffenson B.J."/>
            <person name="Schwessinger B."/>
            <person name="Dodds P.N."/>
            <person name="Figueroa M."/>
        </authorList>
    </citation>
    <scope>NUCLEOTIDE SEQUENCE [LARGE SCALE GENOMIC DNA]</scope>
    <source>
        <strain evidence="3">21-0</strain>
        <strain evidence="4 6">Ug99</strain>
    </source>
</reference>
<sequence>MQFINRFAALARHLIPGLLPSEPADLLDFDSEDRTHREDASSSLNNGSNASSLEPELETFEFQIFAPYDDDDRMPQFARSNPESRPAPVSLFKPNVYDYDFSQSKTRPRAYSDGFLQFEEGLHDPLVPLRKLKRSASVDRVSQFRLANSGQADVPHISSLEPPSKLKGHGDHKNPLSDLLSKPLSWTDSIESGSLNPVVFRVKHEAVPTPVPLIRDISLADGGRVLVTKTHYWPFESSSLAPFPSCLIGFRVVVDPHPGTRVKRLNIRLSLQSHPAEHDSKPPVIQAIYPRDGEICETGERSSVHISQDRSVGLQLGVDKYGTVQLNRGQSIAYDSFTVPYVSTSGVHTSLLKLTMSEDRRSKSGVVRSLHFAALLKLDISAQKPFQARMELDTKPRGWVDLPWTSWFSQGTWILDYDGKSKFGQFVFSMETILKKTNEEPYPQPIPTQLLIYSALFCAFILVCGYFISFPNNQSK</sequence>
<keyword evidence="5" id="KW-1185">Reference proteome</keyword>
<dbReference type="Proteomes" id="UP000324748">
    <property type="component" value="Unassembled WGS sequence"/>
</dbReference>
<name>A0A5B0PAK6_PUCGR</name>
<feature type="region of interest" description="Disordered" evidence="1">
    <location>
        <begin position="152"/>
        <end position="174"/>
    </location>
</feature>
<organism evidence="3 5">
    <name type="scientific">Puccinia graminis f. sp. tritici</name>
    <dbReference type="NCBI Taxonomy" id="56615"/>
    <lineage>
        <taxon>Eukaryota</taxon>
        <taxon>Fungi</taxon>
        <taxon>Dikarya</taxon>
        <taxon>Basidiomycota</taxon>
        <taxon>Pucciniomycotina</taxon>
        <taxon>Pucciniomycetes</taxon>
        <taxon>Pucciniales</taxon>
        <taxon>Pucciniaceae</taxon>
        <taxon>Puccinia</taxon>
    </lineage>
</organism>